<evidence type="ECO:0000256" key="7">
    <source>
        <dbReference type="ARBA" id="ARBA00023054"/>
    </source>
</evidence>
<evidence type="ECO:0000256" key="8">
    <source>
        <dbReference type="ARBA" id="ARBA00023136"/>
    </source>
</evidence>
<dbReference type="STRING" id="102285.A0A0R3T2B4"/>
<evidence type="ECO:0000256" key="10">
    <source>
        <dbReference type="ARBA" id="ARBA00023212"/>
    </source>
</evidence>
<dbReference type="GO" id="GO:0034993">
    <property type="term" value="C:meiotic nuclear membrane microtubule tethering complex"/>
    <property type="evidence" value="ECO:0007669"/>
    <property type="project" value="TreeGrafter"/>
</dbReference>
<feature type="coiled-coil region" evidence="14">
    <location>
        <begin position="1369"/>
        <end position="1437"/>
    </location>
</feature>
<dbReference type="Proteomes" id="UP000278807">
    <property type="component" value="Unassembled WGS sequence"/>
</dbReference>
<dbReference type="GO" id="GO:0005737">
    <property type="term" value="C:cytoplasm"/>
    <property type="evidence" value="ECO:0007669"/>
    <property type="project" value="TreeGrafter"/>
</dbReference>
<keyword evidence="17" id="KW-1185">Reference proteome</keyword>
<dbReference type="Gene3D" id="1.10.418.10">
    <property type="entry name" value="Calponin-like domain"/>
    <property type="match status" value="2"/>
</dbReference>
<keyword evidence="5" id="KW-0677">Repeat</keyword>
<dbReference type="FunFam" id="1.10.418.10:FF:000099">
    <property type="entry name" value="Nuclear anchorage protein 1"/>
    <property type="match status" value="1"/>
</dbReference>
<evidence type="ECO:0000256" key="4">
    <source>
        <dbReference type="ARBA" id="ARBA00022692"/>
    </source>
</evidence>
<dbReference type="PROSITE" id="PS50021">
    <property type="entry name" value="CH"/>
    <property type="match status" value="2"/>
</dbReference>
<evidence type="ECO:0000256" key="6">
    <source>
        <dbReference type="ARBA" id="ARBA00022989"/>
    </source>
</evidence>
<comment type="subcellular location">
    <subcellularLocation>
        <location evidence="1">Cytoplasm</location>
        <location evidence="1">Cytoskeleton</location>
    </subcellularLocation>
    <subcellularLocation>
        <location evidence="12">Endomembrane system</location>
        <topology evidence="12">Single-pass type IV membrane protein</topology>
        <orientation evidence="12">Cytoplasmic side</orientation>
    </subcellularLocation>
    <subcellularLocation>
        <location evidence="2">Nucleus membrane</location>
        <topology evidence="2">Single-pass membrane protein</topology>
        <orientation evidence="2">Cytoplasmic side</orientation>
    </subcellularLocation>
    <subcellularLocation>
        <location evidence="13">Nucleus membrane</location>
        <topology evidence="13">Single-pass type IV membrane protein</topology>
    </subcellularLocation>
</comment>
<keyword evidence="8" id="KW-0472">Membrane</keyword>
<gene>
    <name evidence="16" type="ORF">HNAJ_LOCUS1064</name>
</gene>
<reference evidence="18" key="1">
    <citation type="submission" date="2016-04" db="UniProtKB">
        <authorList>
            <consortium name="WormBaseParasite"/>
        </authorList>
    </citation>
    <scope>IDENTIFICATION</scope>
</reference>
<dbReference type="PROSITE" id="PS00020">
    <property type="entry name" value="ACTININ_2"/>
    <property type="match status" value="1"/>
</dbReference>
<dbReference type="SMART" id="SM00033">
    <property type="entry name" value="CH"/>
    <property type="match status" value="1"/>
</dbReference>
<name>A0A0R3T2B4_RODNA</name>
<dbReference type="WBParaSite" id="HNAJ_0000106401-mRNA-1">
    <property type="protein sequence ID" value="HNAJ_0000106401-mRNA-1"/>
    <property type="gene ID" value="HNAJ_0000106401"/>
</dbReference>
<evidence type="ECO:0000256" key="3">
    <source>
        <dbReference type="ARBA" id="ARBA00022490"/>
    </source>
</evidence>
<dbReference type="OrthoDB" id="18853at2759"/>
<keyword evidence="4" id="KW-0812">Transmembrane</keyword>
<dbReference type="GO" id="GO:0007097">
    <property type="term" value="P:nuclear migration"/>
    <property type="evidence" value="ECO:0007669"/>
    <property type="project" value="TreeGrafter"/>
</dbReference>
<evidence type="ECO:0000313" key="18">
    <source>
        <dbReference type="WBParaSite" id="HNAJ_0000106401-mRNA-1"/>
    </source>
</evidence>
<feature type="coiled-coil region" evidence="14">
    <location>
        <begin position="1299"/>
        <end position="1326"/>
    </location>
</feature>
<dbReference type="InterPro" id="IPR052403">
    <property type="entry name" value="LINC-complex_assoc"/>
</dbReference>
<keyword evidence="11" id="KW-0539">Nucleus</keyword>
<evidence type="ECO:0000313" key="17">
    <source>
        <dbReference type="Proteomes" id="UP000278807"/>
    </source>
</evidence>
<dbReference type="SUPFAM" id="SSF47576">
    <property type="entry name" value="Calponin-homology domain, CH-domain"/>
    <property type="match status" value="1"/>
</dbReference>
<evidence type="ECO:0000256" key="13">
    <source>
        <dbReference type="ARBA" id="ARBA00060498"/>
    </source>
</evidence>
<organism evidence="18">
    <name type="scientific">Rodentolepis nana</name>
    <name type="common">Dwarf tapeworm</name>
    <name type="synonym">Hymenolepis nana</name>
    <dbReference type="NCBI Taxonomy" id="102285"/>
    <lineage>
        <taxon>Eukaryota</taxon>
        <taxon>Metazoa</taxon>
        <taxon>Spiralia</taxon>
        <taxon>Lophotrochozoa</taxon>
        <taxon>Platyhelminthes</taxon>
        <taxon>Cestoda</taxon>
        <taxon>Eucestoda</taxon>
        <taxon>Cyclophyllidea</taxon>
        <taxon>Hymenolepididae</taxon>
        <taxon>Rodentolepis</taxon>
    </lineage>
</organism>
<feature type="domain" description="Calponin-homology (CH)" evidence="15">
    <location>
        <begin position="97"/>
        <end position="205"/>
    </location>
</feature>
<feature type="coiled-coil region" evidence="14">
    <location>
        <begin position="769"/>
        <end position="879"/>
    </location>
</feature>
<dbReference type="InterPro" id="IPR057057">
    <property type="entry name" value="Spectrin_SYNE1"/>
</dbReference>
<keyword evidence="7 14" id="KW-0175">Coiled coil</keyword>
<dbReference type="InterPro" id="IPR036872">
    <property type="entry name" value="CH_dom_sf"/>
</dbReference>
<reference evidence="16 17" key="2">
    <citation type="submission" date="2018-11" db="EMBL/GenBank/DDBJ databases">
        <authorList>
            <consortium name="Pathogen Informatics"/>
        </authorList>
    </citation>
    <scope>NUCLEOTIDE SEQUENCE [LARGE SCALE GENOMIC DNA]</scope>
</reference>
<evidence type="ECO:0000256" key="9">
    <source>
        <dbReference type="ARBA" id="ARBA00023203"/>
    </source>
</evidence>
<feature type="coiled-coil region" evidence="14">
    <location>
        <begin position="1803"/>
        <end position="1830"/>
    </location>
</feature>
<dbReference type="Pfam" id="PF25034">
    <property type="entry name" value="Spectrin_SYNE1"/>
    <property type="match status" value="1"/>
</dbReference>
<evidence type="ECO:0000256" key="12">
    <source>
        <dbReference type="ARBA" id="ARBA00060457"/>
    </source>
</evidence>
<feature type="coiled-coil region" evidence="14">
    <location>
        <begin position="941"/>
        <end position="998"/>
    </location>
</feature>
<proteinExistence type="predicted"/>
<sequence>MQRAHYLSNVKTALDFLTEKRKIKLVNINPADIVDGRPAIVLGLIWSIILSFHIDEHGDVLRAATAAAKVTKEDTSTPSGSVANAAPQQAVPAVPPIAHKKALLAWVHKCISSAIKLLNIQVKDFGVSWRDGRAFCALVHSVEAECIDLNKIKPDDNKANLEIAFRTAERDLGIPYILDVEDVDVDKPDERSIMTYIAQFLKQYPTGKKLNKPHSQKSGNIAPARSLETSLDAVDSAIDPSLVLSASTVSLHNAKTSNQKEAFTTPTSLLDDEGIRSLLAATSSSLSGSEEEMETNPEVAQSMPNIVRFTMHMGSPRRQGRARTYADLRLARVAKTYSRWRAIANIRVTGDKTEETKNTVKIELYEAEKEHQSLTNCLVELGNRKRQGILLGILPSELAEIEAKWTKVKPALDEWRWRLDDSLPGDWATIGRWLGQLERCLSAGARLAIEMDAASITDADAATRRAKFDDQLEKLKERLIEKDRMTELLDLLFKTNTPDEPSALPETVVNAIKKRFQDVCREAENSLRRISRLHLRWKLTDEIAIINEFINMWKNKRFQKLEDALESVEKIRAWKKEKDLPNAMDTDIAGLDALCKDSEDKCVSDASATTGEQPVAGLLTIQIKAGGGTLIMRDIAETERAEASMFLSSLRVRWVDAQKEMDDLEKSSLTLFETWKTYETETQSIYAWMQDAENKLRRESITTSEKRFLLSQLNNWRDRLSALQDLGAALIGQSTISTGQAINKEMADMFRQLDNISNEVERSTQAETIENLKRDFDLALNHMNDLLRNANELINKEVSLPQTTSMQKAEEATSDYSHQLQDSKEKIIKSLEYEYKLAEEILQKLMAASKDGDIDFSEVEHWRQETERLRNLLQQMATEKIDNRLSELALAMREAVSVAVKLAQMSEWIEEAEAATNADIPKSMDEISLDSLGSISPDEAIRRLEIHCKSINDQTKALEEAESRLEELKAKGLKSVNISELETSIAETRERINIMLEQTRKREQLLLKQSQTREAVIKAAESLEQWLSDAEHVVTTSLNTMLPMNNKTLTESACITQWSLDRLEQQRNAHVTFCDEHLLQGTEFFDTMNQCFESFVEVWPMTTVNESAETEIVVCSKEVVSRVECLRQRYNDVVGLSPRALLTVRFLITDVKIGEKLMEASEKLRQEESRIEAGEEVSSVLSEHEAYFFSPDFLEELPALVIEMENILSELVEIEPDLAEQYAQRTEVRSKILYQLKGRAEQLAINMRELPEKWLDFDAKLGGLEHWTTEFEELANQLCSDGLAGSEDLMDPEVAAEVARRYRAMLEKFEEMIDSTNSNISLAERLNNILQELIGEGGLSPSEIANRRTNLARVLNSLHDLESMTSDVRETASKRVESLDQQYAAALAEHERANRLRAQIEELPNEPDMQFVESDEMKRLLAERDALIARVNEEKKTSLAYLMQMSTLDQAKLPQMRPKENQFLQVWEDADRVMEEKAVNLRTATEASGQFEEVRNRLSNLLGGAVFLLQGSTSPGLSSATTNGNVLSSSYEAFTQFATGDGLTEGKVFSNEDISAYGPSKIQEQSSAIETHLKSLEKASADIAKLRAAADLLAEQLGPEKSAELTAIIDKLEKDMVSAKSALVDRLAALELANSKWVEIRELTKKLEDSAGVQEDALQDLKTRIASFTLEDCTDIASARAAYRQLLDEYAISLNKLRSDSSGLSAEINDLDGRLLAMMTVERVDENGNVIQEMLEDVDPEVAGVRKKIGVLQLRQKGIANVCASAEVMITAAIAALEEYGQVSSTVETFLEQVNGIKTAEFCFDELNDARKAKEQLQSLRKQIETELGSVSAKMRELSPFLKNAPQLAVSTFFAFEYMKTFFPQLYTILLYLRLLSSLSVRESSISQDKFECVKE</sequence>
<evidence type="ECO:0000256" key="2">
    <source>
        <dbReference type="ARBA" id="ARBA00004528"/>
    </source>
</evidence>
<feature type="coiled-coil region" evidence="14">
    <location>
        <begin position="1569"/>
        <end position="1596"/>
    </location>
</feature>
<evidence type="ECO:0000256" key="14">
    <source>
        <dbReference type="SAM" id="Coils"/>
    </source>
</evidence>
<dbReference type="GO" id="GO:0005856">
    <property type="term" value="C:cytoskeleton"/>
    <property type="evidence" value="ECO:0007669"/>
    <property type="project" value="UniProtKB-SubCell"/>
</dbReference>
<dbReference type="EMBL" id="UZAE01000374">
    <property type="protein sequence ID" value="VDN96923.1"/>
    <property type="molecule type" value="Genomic_DNA"/>
</dbReference>
<dbReference type="GO" id="GO:0005640">
    <property type="term" value="C:nuclear outer membrane"/>
    <property type="evidence" value="ECO:0007669"/>
    <property type="project" value="TreeGrafter"/>
</dbReference>
<accession>A0A0R3T2B4</accession>
<protein>
    <submittedName>
        <fullName evidence="18">Calponin-homology (CH) domain-containing protein</fullName>
    </submittedName>
</protein>
<keyword evidence="6" id="KW-1133">Transmembrane helix</keyword>
<evidence type="ECO:0000256" key="11">
    <source>
        <dbReference type="ARBA" id="ARBA00023242"/>
    </source>
</evidence>
<dbReference type="InterPro" id="IPR001715">
    <property type="entry name" value="CH_dom"/>
</dbReference>
<evidence type="ECO:0000256" key="1">
    <source>
        <dbReference type="ARBA" id="ARBA00004245"/>
    </source>
</evidence>
<keyword evidence="10" id="KW-0206">Cytoskeleton</keyword>
<dbReference type="GO" id="GO:0051015">
    <property type="term" value="F:actin filament binding"/>
    <property type="evidence" value="ECO:0007669"/>
    <property type="project" value="TreeGrafter"/>
</dbReference>
<dbReference type="SUPFAM" id="SSF46966">
    <property type="entry name" value="Spectrin repeat"/>
    <property type="match status" value="1"/>
</dbReference>
<evidence type="ECO:0000313" key="16">
    <source>
        <dbReference type="EMBL" id="VDN96923.1"/>
    </source>
</evidence>
<dbReference type="PANTHER" id="PTHR47535:SF1">
    <property type="entry name" value="NESPRIN-1"/>
    <property type="match status" value="1"/>
</dbReference>
<dbReference type="PANTHER" id="PTHR47535">
    <property type="entry name" value="MUSCLE-SPECIFIC PROTEIN 300 KDA, ISOFORM G"/>
    <property type="match status" value="1"/>
</dbReference>
<evidence type="ECO:0000256" key="5">
    <source>
        <dbReference type="ARBA" id="ARBA00022737"/>
    </source>
</evidence>
<keyword evidence="3" id="KW-0963">Cytoplasm</keyword>
<dbReference type="InterPro" id="IPR001589">
    <property type="entry name" value="Actinin_actin-bd_CS"/>
</dbReference>
<keyword evidence="9" id="KW-0009">Actin-binding</keyword>
<evidence type="ECO:0000259" key="15">
    <source>
        <dbReference type="PROSITE" id="PS50021"/>
    </source>
</evidence>
<feature type="domain" description="Calponin-homology (CH)" evidence="15">
    <location>
        <begin position="1"/>
        <end position="53"/>
    </location>
</feature>
<dbReference type="Pfam" id="PF00307">
    <property type="entry name" value="CH"/>
    <property type="match status" value="2"/>
</dbReference>